<dbReference type="OMA" id="GGACEAY"/>
<evidence type="ECO:0000313" key="3">
    <source>
        <dbReference type="Proteomes" id="UP000013827"/>
    </source>
</evidence>
<dbReference type="Pfam" id="PF04969">
    <property type="entry name" value="CS"/>
    <property type="match status" value="1"/>
</dbReference>
<accession>A0A0D3KP82</accession>
<proteinExistence type="predicted"/>
<evidence type="ECO:0000313" key="2">
    <source>
        <dbReference type="EnsemblProtists" id="EOD37567"/>
    </source>
</evidence>
<dbReference type="AlphaFoldDB" id="A0A0D3KP82"/>
<feature type="domain" description="CS" evidence="1">
    <location>
        <begin position="147"/>
        <end position="237"/>
    </location>
</feature>
<dbReference type="EnsemblProtists" id="EOD37567">
    <property type="protein sequence ID" value="EOD37567"/>
    <property type="gene ID" value="EMIHUDRAFT_225470"/>
</dbReference>
<reference evidence="3" key="1">
    <citation type="journal article" date="2013" name="Nature">
        <title>Pan genome of the phytoplankton Emiliania underpins its global distribution.</title>
        <authorList>
            <person name="Read B.A."/>
            <person name="Kegel J."/>
            <person name="Klute M.J."/>
            <person name="Kuo A."/>
            <person name="Lefebvre S.C."/>
            <person name="Maumus F."/>
            <person name="Mayer C."/>
            <person name="Miller J."/>
            <person name="Monier A."/>
            <person name="Salamov A."/>
            <person name="Young J."/>
            <person name="Aguilar M."/>
            <person name="Claverie J.M."/>
            <person name="Frickenhaus S."/>
            <person name="Gonzalez K."/>
            <person name="Herman E.K."/>
            <person name="Lin Y.C."/>
            <person name="Napier J."/>
            <person name="Ogata H."/>
            <person name="Sarno A.F."/>
            <person name="Shmutz J."/>
            <person name="Schroeder D."/>
            <person name="de Vargas C."/>
            <person name="Verret F."/>
            <person name="von Dassow P."/>
            <person name="Valentin K."/>
            <person name="Van de Peer Y."/>
            <person name="Wheeler G."/>
            <person name="Dacks J.B."/>
            <person name="Delwiche C.F."/>
            <person name="Dyhrman S.T."/>
            <person name="Glockner G."/>
            <person name="John U."/>
            <person name="Richards T."/>
            <person name="Worden A.Z."/>
            <person name="Zhang X."/>
            <person name="Grigoriev I.V."/>
            <person name="Allen A.E."/>
            <person name="Bidle K."/>
            <person name="Borodovsky M."/>
            <person name="Bowler C."/>
            <person name="Brownlee C."/>
            <person name="Cock J.M."/>
            <person name="Elias M."/>
            <person name="Gladyshev V.N."/>
            <person name="Groth M."/>
            <person name="Guda C."/>
            <person name="Hadaegh A."/>
            <person name="Iglesias-Rodriguez M.D."/>
            <person name="Jenkins J."/>
            <person name="Jones B.M."/>
            <person name="Lawson T."/>
            <person name="Leese F."/>
            <person name="Lindquist E."/>
            <person name="Lobanov A."/>
            <person name="Lomsadze A."/>
            <person name="Malik S.B."/>
            <person name="Marsh M.E."/>
            <person name="Mackinder L."/>
            <person name="Mock T."/>
            <person name="Mueller-Roeber B."/>
            <person name="Pagarete A."/>
            <person name="Parker M."/>
            <person name="Probert I."/>
            <person name="Quesneville H."/>
            <person name="Raines C."/>
            <person name="Rensing S.A."/>
            <person name="Riano-Pachon D.M."/>
            <person name="Richier S."/>
            <person name="Rokitta S."/>
            <person name="Shiraiwa Y."/>
            <person name="Soanes D.M."/>
            <person name="van der Giezen M."/>
            <person name="Wahlund T.M."/>
            <person name="Williams B."/>
            <person name="Wilson W."/>
            <person name="Wolfe G."/>
            <person name="Wurch L.L."/>
        </authorList>
    </citation>
    <scope>NUCLEOTIDE SEQUENCE</scope>
</reference>
<dbReference type="GeneID" id="17282837"/>
<keyword evidence="3" id="KW-1185">Reference proteome</keyword>
<protein>
    <recommendedName>
        <fullName evidence="1">CS domain-containing protein</fullName>
    </recommendedName>
</protein>
<dbReference type="Proteomes" id="UP000013827">
    <property type="component" value="Unassembled WGS sequence"/>
</dbReference>
<name>A0A0D3KP82_EMIH1</name>
<dbReference type="SUPFAM" id="SSF49764">
    <property type="entry name" value="HSP20-like chaperones"/>
    <property type="match status" value="1"/>
</dbReference>
<reference evidence="2" key="2">
    <citation type="submission" date="2024-10" db="UniProtKB">
        <authorList>
            <consortium name="EnsemblProtists"/>
        </authorList>
    </citation>
    <scope>IDENTIFICATION</scope>
</reference>
<dbReference type="HOGENOM" id="CLU_100033_0_0_1"/>
<dbReference type="InterPro" id="IPR007052">
    <property type="entry name" value="CS_dom"/>
</dbReference>
<dbReference type="PROSITE" id="PS51203">
    <property type="entry name" value="CS"/>
    <property type="match status" value="1"/>
</dbReference>
<dbReference type="PaxDb" id="2903-EOD37567"/>
<dbReference type="KEGG" id="ehx:EMIHUDRAFT_225470"/>
<dbReference type="InterPro" id="IPR008978">
    <property type="entry name" value="HSP20-like_chaperone"/>
</dbReference>
<dbReference type="Gene3D" id="2.60.40.790">
    <property type="match status" value="1"/>
</dbReference>
<sequence length="243" mass="25099">MLDDLLQGRDLDSLTDDEKMAVLDPPRTEAERLAYLRSRGVEPTVAVSLESAAAPSGGGDVLPGLLAPRFADDGVMDDATVARETAGRLRNMVAGGAPGAAEALRAPSAETVQKLAAGGACEAYPLAQPSAANGWALALAAGLSGRAMHGSYAWSQTEEEVEVCVRGAPSGRGAAKRVGVAYGRGRSLRVCFDGKVAVELPELFDAVVPDGCAWTLESGVLALTLEKADARPWATLALELTKA</sequence>
<organism evidence="2 3">
    <name type="scientific">Emiliania huxleyi (strain CCMP1516)</name>
    <dbReference type="NCBI Taxonomy" id="280463"/>
    <lineage>
        <taxon>Eukaryota</taxon>
        <taxon>Haptista</taxon>
        <taxon>Haptophyta</taxon>
        <taxon>Prymnesiophyceae</taxon>
        <taxon>Isochrysidales</taxon>
        <taxon>Noelaerhabdaceae</taxon>
        <taxon>Emiliania</taxon>
    </lineage>
</organism>
<dbReference type="RefSeq" id="XP_005789996.1">
    <property type="nucleotide sequence ID" value="XM_005789939.1"/>
</dbReference>
<evidence type="ECO:0000259" key="1">
    <source>
        <dbReference type="PROSITE" id="PS51203"/>
    </source>
</evidence>